<evidence type="ECO:0000256" key="1">
    <source>
        <dbReference type="SAM" id="MobiDB-lite"/>
    </source>
</evidence>
<protein>
    <submittedName>
        <fullName evidence="2">Uncharacterized protein</fullName>
    </submittedName>
</protein>
<feature type="compositionally biased region" description="Low complexity" evidence="1">
    <location>
        <begin position="168"/>
        <end position="192"/>
    </location>
</feature>
<feature type="compositionally biased region" description="Basic and acidic residues" evidence="1">
    <location>
        <begin position="262"/>
        <end position="277"/>
    </location>
</feature>
<feature type="compositionally biased region" description="Polar residues" evidence="1">
    <location>
        <begin position="228"/>
        <end position="243"/>
    </location>
</feature>
<gene>
    <name evidence="2" type="ORF">ASZ90_006674</name>
</gene>
<dbReference type="AlphaFoldDB" id="A0A0W8FRJ1"/>
<feature type="region of interest" description="Disordered" evidence="1">
    <location>
        <begin position="146"/>
        <end position="277"/>
    </location>
</feature>
<proteinExistence type="predicted"/>
<accession>A0A0W8FRJ1</accession>
<comment type="caution">
    <text evidence="2">The sequence shown here is derived from an EMBL/GenBank/DDBJ whole genome shotgun (WGS) entry which is preliminary data.</text>
</comment>
<evidence type="ECO:0000313" key="2">
    <source>
        <dbReference type="EMBL" id="KUG23528.1"/>
    </source>
</evidence>
<reference evidence="2" key="1">
    <citation type="journal article" date="2015" name="Proc. Natl. Acad. Sci. U.S.A.">
        <title>Networks of energetic and metabolic interactions define dynamics in microbial communities.</title>
        <authorList>
            <person name="Embree M."/>
            <person name="Liu J.K."/>
            <person name="Al-Bassam M.M."/>
            <person name="Zengler K."/>
        </authorList>
    </citation>
    <scope>NUCLEOTIDE SEQUENCE</scope>
</reference>
<dbReference type="EMBL" id="LNQE01000900">
    <property type="protein sequence ID" value="KUG23528.1"/>
    <property type="molecule type" value="Genomic_DNA"/>
</dbReference>
<name>A0A0W8FRJ1_9ZZZZ</name>
<sequence length="277" mass="33559">MKTLLFGTLLLALVFVLPLPTMARVDVSVGISLPPIVFAAPPALIVLPGTYVYVVPDYDEDIFFYGGWWWRPWEGRWYRSHYYNRGWSYYRNVPSFYFDVDPGWRGYYRERSWYGHRWDYERIPERRVKQNWKSWNSNRHWERQSTWGVQNYQPPPQKQRQELRKQRQQQYQQRPEVRQQRQPNVLQQQQKQHQVRDAAKQQSRDIQKPQPRPQAQTFKPQVREAAKPQQSRDIQQKQSRPQSQPVKQQVRKAAKQQQSKPQEGKPERGQGEKQDRR</sequence>
<organism evidence="2">
    <name type="scientific">hydrocarbon metagenome</name>
    <dbReference type="NCBI Taxonomy" id="938273"/>
    <lineage>
        <taxon>unclassified sequences</taxon>
        <taxon>metagenomes</taxon>
        <taxon>ecological metagenomes</taxon>
    </lineage>
</organism>
<feature type="compositionally biased region" description="Basic and acidic residues" evidence="1">
    <location>
        <begin position="194"/>
        <end position="207"/>
    </location>
</feature>